<feature type="domain" description="BHLH" evidence="4">
    <location>
        <begin position="271"/>
        <end position="323"/>
    </location>
</feature>
<dbReference type="PANTHER" id="PTHR45851">
    <property type="entry name" value="MYC PROTO-ONCOGENE"/>
    <property type="match status" value="1"/>
</dbReference>
<dbReference type="SUPFAM" id="SSF47459">
    <property type="entry name" value="HLH, helix-loop-helix DNA-binding domain"/>
    <property type="match status" value="1"/>
</dbReference>
<dbReference type="EMBL" id="SOYY01000007">
    <property type="protein sequence ID" value="KAA0718497.1"/>
    <property type="molecule type" value="Genomic_DNA"/>
</dbReference>
<evidence type="ECO:0000256" key="3">
    <source>
        <dbReference type="SAM" id="MobiDB-lite"/>
    </source>
</evidence>
<dbReference type="InterPro" id="IPR036638">
    <property type="entry name" value="HLH_DNA-bd_sf"/>
</dbReference>
<feature type="compositionally biased region" description="Basic and acidic residues" evidence="3">
    <location>
        <begin position="265"/>
        <end position="283"/>
    </location>
</feature>
<dbReference type="Pfam" id="PF00010">
    <property type="entry name" value="HLH"/>
    <property type="match status" value="1"/>
</dbReference>
<dbReference type="PROSITE" id="PS50888">
    <property type="entry name" value="BHLH"/>
    <property type="match status" value="1"/>
</dbReference>
<dbReference type="InterPro" id="IPR002418">
    <property type="entry name" value="Tscrpt_reg_Myc"/>
</dbReference>
<evidence type="ECO:0000313" key="5">
    <source>
        <dbReference type="EMBL" id="KAA0718497.1"/>
    </source>
</evidence>
<reference evidence="5 6" key="1">
    <citation type="journal article" date="2019" name="Mol. Ecol. Resour.">
        <title>Chromosome-level genome assembly of Triplophysa tibetana, a fish adapted to the harsh high-altitude environment of the Tibetan Plateau.</title>
        <authorList>
            <person name="Yang X."/>
            <person name="Liu H."/>
            <person name="Ma Z."/>
            <person name="Zou Y."/>
            <person name="Zou M."/>
            <person name="Mao Y."/>
            <person name="Li X."/>
            <person name="Wang H."/>
            <person name="Chen T."/>
            <person name="Wang W."/>
            <person name="Yang R."/>
        </authorList>
    </citation>
    <scope>NUCLEOTIDE SEQUENCE [LARGE SCALE GENOMIC DNA]</scope>
    <source>
        <strain evidence="5">TTIB1903HZAU</strain>
        <tissue evidence="5">Muscle</tissue>
    </source>
</reference>
<evidence type="ECO:0000313" key="6">
    <source>
        <dbReference type="Proteomes" id="UP000324632"/>
    </source>
</evidence>
<keyword evidence="6" id="KW-1185">Reference proteome</keyword>
<dbReference type="InterPro" id="IPR050433">
    <property type="entry name" value="Myc_transcription_factors"/>
</dbReference>
<comment type="caution">
    <text evidence="5">The sequence shown here is derived from an EMBL/GenBank/DDBJ whole genome shotgun (WGS) entry which is preliminary data.</text>
</comment>
<protein>
    <submittedName>
        <fullName evidence="5">N-myc proto-oncogene protein</fullName>
    </submittedName>
</protein>
<evidence type="ECO:0000259" key="4">
    <source>
        <dbReference type="PROSITE" id="PS50888"/>
    </source>
</evidence>
<keyword evidence="1" id="KW-0238">DNA-binding</keyword>
<evidence type="ECO:0000256" key="1">
    <source>
        <dbReference type="ARBA" id="ARBA00023125"/>
    </source>
</evidence>
<name>A0A5A9PCY2_9TELE</name>
<accession>A0A5A9PCY2</accession>
<gene>
    <name evidence="5" type="ORF">E1301_Tti021988</name>
</gene>
<dbReference type="GO" id="GO:0003677">
    <property type="term" value="F:DNA binding"/>
    <property type="evidence" value="ECO:0007669"/>
    <property type="project" value="UniProtKB-KW"/>
</dbReference>
<dbReference type="PRINTS" id="PR00044">
    <property type="entry name" value="LEUZIPPRMYC"/>
</dbReference>
<proteinExistence type="predicted"/>
<dbReference type="InterPro" id="IPR011598">
    <property type="entry name" value="bHLH_dom"/>
</dbReference>
<feature type="coiled-coil region" evidence="2">
    <location>
        <begin position="313"/>
        <end position="340"/>
    </location>
</feature>
<dbReference type="SMART" id="SM00353">
    <property type="entry name" value="HLH"/>
    <property type="match status" value="1"/>
</dbReference>
<dbReference type="GO" id="GO:0046983">
    <property type="term" value="F:protein dimerization activity"/>
    <property type="evidence" value="ECO:0007669"/>
    <property type="project" value="InterPro"/>
</dbReference>
<dbReference type="AlphaFoldDB" id="A0A5A9PCY2"/>
<keyword evidence="2" id="KW-0175">Coiled coil</keyword>
<dbReference type="GO" id="GO:0003700">
    <property type="term" value="F:DNA-binding transcription factor activity"/>
    <property type="evidence" value="ECO:0007669"/>
    <property type="project" value="InterPro"/>
</dbReference>
<evidence type="ECO:0000256" key="2">
    <source>
        <dbReference type="SAM" id="Coils"/>
    </source>
</evidence>
<feature type="region of interest" description="Disordered" evidence="3">
    <location>
        <begin position="220"/>
        <end position="283"/>
    </location>
</feature>
<dbReference type="Gene3D" id="4.10.280.10">
    <property type="entry name" value="Helix-loop-helix DNA-binding domain"/>
    <property type="match status" value="1"/>
</dbReference>
<dbReference type="Proteomes" id="UP000324632">
    <property type="component" value="Chromosome 7"/>
</dbReference>
<feature type="compositionally biased region" description="Pro residues" evidence="3">
    <location>
        <begin position="232"/>
        <end position="244"/>
    </location>
</feature>
<organism evidence="5 6">
    <name type="scientific">Triplophysa tibetana</name>
    <dbReference type="NCBI Taxonomy" id="1572043"/>
    <lineage>
        <taxon>Eukaryota</taxon>
        <taxon>Metazoa</taxon>
        <taxon>Chordata</taxon>
        <taxon>Craniata</taxon>
        <taxon>Vertebrata</taxon>
        <taxon>Euteleostomi</taxon>
        <taxon>Actinopterygii</taxon>
        <taxon>Neopterygii</taxon>
        <taxon>Teleostei</taxon>
        <taxon>Ostariophysi</taxon>
        <taxon>Cypriniformes</taxon>
        <taxon>Nemacheilidae</taxon>
        <taxon>Triplophysa</taxon>
    </lineage>
</organism>
<sequence length="354" mass="39842">MLQACSLLHDSLCEGELLLFGDEFCQSVMKDLQCISMPPQPPPMKPRLGMPPSTVDQSELVSEVMMQDSDFLHLDWNCDFTPATVEVPLLDDCMWQTGWDKQMEDKRLPVLSMSPLPSHIDAQIFDEIAGSSLDCHNVALTCQALESDDLPLEKEEQIGSPLEYGSLFTGGESPARNYVLRICALQVCIKLTLIQQMFYFLCSTDEVIDVVSVRRSSALTHSQDHNYTAPRPASPPPAPPPCSTPPLKRSSVLGGSHRNLASRQGTDKEEERRRKLNMKERQRSNELNTSFLKLCNHIPELSNNKNASKIVILEQAKDSIRNLEAENKRKNQELGRLVERNCWLKARLDKLKGP</sequence>